<reference evidence="2" key="2">
    <citation type="submission" date="2020-09" db="EMBL/GenBank/DDBJ databases">
        <authorList>
            <person name="Kikuchi T."/>
        </authorList>
    </citation>
    <scope>NUCLEOTIDE SEQUENCE</scope>
    <source>
        <strain evidence="2">Ka4C1</strain>
    </source>
</reference>
<dbReference type="AlphaFoldDB" id="A0A1I7S8J1"/>
<keyword evidence="4" id="KW-1185">Reference proteome</keyword>
<feature type="region of interest" description="Disordered" evidence="1">
    <location>
        <begin position="57"/>
        <end position="95"/>
    </location>
</feature>
<organism evidence="3 5">
    <name type="scientific">Bursaphelenchus xylophilus</name>
    <name type="common">Pinewood nematode worm</name>
    <name type="synonym">Aphelenchoides xylophilus</name>
    <dbReference type="NCBI Taxonomy" id="6326"/>
    <lineage>
        <taxon>Eukaryota</taxon>
        <taxon>Metazoa</taxon>
        <taxon>Ecdysozoa</taxon>
        <taxon>Nematoda</taxon>
        <taxon>Chromadorea</taxon>
        <taxon>Rhabditida</taxon>
        <taxon>Tylenchina</taxon>
        <taxon>Tylenchomorpha</taxon>
        <taxon>Aphelenchoidea</taxon>
        <taxon>Aphelenchoididae</taxon>
        <taxon>Bursaphelenchus</taxon>
    </lineage>
</organism>
<reference evidence="5" key="1">
    <citation type="submission" date="2016-11" db="UniProtKB">
        <authorList>
            <consortium name="WormBaseParasite"/>
        </authorList>
    </citation>
    <scope>IDENTIFICATION</scope>
</reference>
<dbReference type="Proteomes" id="UP000095284">
    <property type="component" value="Unplaced"/>
</dbReference>
<evidence type="ECO:0000313" key="3">
    <source>
        <dbReference type="Proteomes" id="UP000095284"/>
    </source>
</evidence>
<dbReference type="EMBL" id="CAJFDI010000005">
    <property type="protein sequence ID" value="CAD5230208.1"/>
    <property type="molecule type" value="Genomic_DNA"/>
</dbReference>
<gene>
    <name evidence="2" type="ORF">BXYJ_LOCUS10872</name>
</gene>
<proteinExistence type="predicted"/>
<feature type="region of interest" description="Disordered" evidence="1">
    <location>
        <begin position="1"/>
        <end position="23"/>
    </location>
</feature>
<feature type="compositionally biased region" description="Basic and acidic residues" evidence="1">
    <location>
        <begin position="8"/>
        <end position="22"/>
    </location>
</feature>
<dbReference type="WBParaSite" id="BXY_0933400.1">
    <property type="protein sequence ID" value="BXY_0933400.1"/>
    <property type="gene ID" value="BXY_0933400"/>
</dbReference>
<protein>
    <submittedName>
        <fullName evidence="2">(pine wood nematode) hypothetical protein</fullName>
    </submittedName>
</protein>
<name>A0A1I7S8J1_BURXY</name>
<evidence type="ECO:0000313" key="2">
    <source>
        <dbReference type="EMBL" id="CAD5230208.1"/>
    </source>
</evidence>
<evidence type="ECO:0000313" key="5">
    <source>
        <dbReference type="WBParaSite" id="BXY_0933400.1"/>
    </source>
</evidence>
<dbReference type="EMBL" id="CAJFCV020000005">
    <property type="protein sequence ID" value="CAG9121125.1"/>
    <property type="molecule type" value="Genomic_DNA"/>
</dbReference>
<evidence type="ECO:0000313" key="4">
    <source>
        <dbReference type="Proteomes" id="UP000659654"/>
    </source>
</evidence>
<dbReference type="Proteomes" id="UP000659654">
    <property type="component" value="Unassembled WGS sequence"/>
</dbReference>
<accession>A0A1I7S8J1</accession>
<dbReference type="Proteomes" id="UP000582659">
    <property type="component" value="Unassembled WGS sequence"/>
</dbReference>
<sequence length="95" mass="11105">MTPRPFKRKPEPAAEPTTEYHRPPVVINFDESISEEDKSVIRRIRPSALLRKFRFRKRPEQQDDFESNSRTCVTARSTQPPPRTGHSDFKIIVAQ</sequence>
<evidence type="ECO:0000256" key="1">
    <source>
        <dbReference type="SAM" id="MobiDB-lite"/>
    </source>
</evidence>
<feature type="compositionally biased region" description="Polar residues" evidence="1">
    <location>
        <begin position="68"/>
        <end position="78"/>
    </location>
</feature>